<dbReference type="AlphaFoldDB" id="A0A9R1X753"/>
<proteinExistence type="predicted"/>
<reference evidence="1 2" key="1">
    <citation type="journal article" date="2017" name="Nat. Commun.">
        <title>Genome assembly with in vitro proximity ligation data and whole-genome triplication in lettuce.</title>
        <authorList>
            <person name="Reyes-Chin-Wo S."/>
            <person name="Wang Z."/>
            <person name="Yang X."/>
            <person name="Kozik A."/>
            <person name="Arikit S."/>
            <person name="Song C."/>
            <person name="Xia L."/>
            <person name="Froenicke L."/>
            <person name="Lavelle D.O."/>
            <person name="Truco M.J."/>
            <person name="Xia R."/>
            <person name="Zhu S."/>
            <person name="Xu C."/>
            <person name="Xu H."/>
            <person name="Xu X."/>
            <person name="Cox K."/>
            <person name="Korf I."/>
            <person name="Meyers B.C."/>
            <person name="Michelmore R.W."/>
        </authorList>
    </citation>
    <scope>NUCLEOTIDE SEQUENCE [LARGE SCALE GENOMIC DNA]</scope>
    <source>
        <strain evidence="2">cv. Salinas</strain>
        <tissue evidence="1">Seedlings</tissue>
    </source>
</reference>
<keyword evidence="2" id="KW-1185">Reference proteome</keyword>
<gene>
    <name evidence="1" type="ORF">LSAT_V11C600320120</name>
</gene>
<evidence type="ECO:0000313" key="1">
    <source>
        <dbReference type="EMBL" id="KAJ0200134.1"/>
    </source>
</evidence>
<dbReference type="Proteomes" id="UP000235145">
    <property type="component" value="Unassembled WGS sequence"/>
</dbReference>
<dbReference type="EMBL" id="NBSK02000006">
    <property type="protein sequence ID" value="KAJ0200134.1"/>
    <property type="molecule type" value="Genomic_DNA"/>
</dbReference>
<accession>A0A9R1X753</accession>
<organism evidence="1 2">
    <name type="scientific">Lactuca sativa</name>
    <name type="common">Garden lettuce</name>
    <dbReference type="NCBI Taxonomy" id="4236"/>
    <lineage>
        <taxon>Eukaryota</taxon>
        <taxon>Viridiplantae</taxon>
        <taxon>Streptophyta</taxon>
        <taxon>Embryophyta</taxon>
        <taxon>Tracheophyta</taxon>
        <taxon>Spermatophyta</taxon>
        <taxon>Magnoliopsida</taxon>
        <taxon>eudicotyledons</taxon>
        <taxon>Gunneridae</taxon>
        <taxon>Pentapetalae</taxon>
        <taxon>asterids</taxon>
        <taxon>campanulids</taxon>
        <taxon>Asterales</taxon>
        <taxon>Asteraceae</taxon>
        <taxon>Cichorioideae</taxon>
        <taxon>Cichorieae</taxon>
        <taxon>Lactucinae</taxon>
        <taxon>Lactuca</taxon>
    </lineage>
</organism>
<name>A0A9R1X753_LACSA</name>
<evidence type="ECO:0000313" key="2">
    <source>
        <dbReference type="Proteomes" id="UP000235145"/>
    </source>
</evidence>
<comment type="caution">
    <text evidence="1">The sequence shown here is derived from an EMBL/GenBank/DDBJ whole genome shotgun (WGS) entry which is preliminary data.</text>
</comment>
<sequence>MAVPGELLLREAIMLKGVLFAPNLKCNLLSVHRLTKDLHCAITFFPDFFVIQGLESRSLIGVGRCSGGLYRLKGIKDERKAMVVTADIWHKRLETSLLILKIRLVILVLRQSLPDYLFQLVQ</sequence>
<protein>
    <submittedName>
        <fullName evidence="1">Uncharacterized protein</fullName>
    </submittedName>
</protein>